<dbReference type="SUPFAM" id="SSF51717">
    <property type="entry name" value="Dihydropteroate synthetase-like"/>
    <property type="match status" value="1"/>
</dbReference>
<dbReference type="InterPro" id="IPR011005">
    <property type="entry name" value="Dihydropteroate_synth-like_sf"/>
</dbReference>
<dbReference type="InterPro" id="IPR000489">
    <property type="entry name" value="Pterin-binding_dom"/>
</dbReference>
<dbReference type="PANTHER" id="PTHR20941:SF1">
    <property type="entry name" value="FOLIC ACID SYNTHESIS PROTEIN FOL1"/>
    <property type="match status" value="1"/>
</dbReference>
<comment type="pathway">
    <text evidence="3 12">Cofactor biosynthesis; tetrahydrofolate biosynthesis; 7,8-dihydrofolate from 2-amino-4-hydroxy-6-hydroxymethyl-7,8-dihydropteridine diphosphate and 4-aminobenzoate: step 1/2.</text>
</comment>
<keyword evidence="10 12" id="KW-0289">Folate biosynthesis</keyword>
<dbReference type="Gene3D" id="3.20.20.20">
    <property type="entry name" value="Dihydropteroate synthase-like"/>
    <property type="match status" value="1"/>
</dbReference>
<proteinExistence type="inferred from homology"/>
<dbReference type="Pfam" id="PF00809">
    <property type="entry name" value="Pterin_bind"/>
    <property type="match status" value="1"/>
</dbReference>
<evidence type="ECO:0000256" key="5">
    <source>
        <dbReference type="ARBA" id="ARBA00012458"/>
    </source>
</evidence>
<dbReference type="AlphaFoldDB" id="A0A1S8KMU8"/>
<keyword evidence="8 12" id="KW-0479">Metal-binding</keyword>
<evidence type="ECO:0000256" key="2">
    <source>
        <dbReference type="ARBA" id="ARBA00001946"/>
    </source>
</evidence>
<keyword evidence="7 12" id="KW-0808">Transferase</keyword>
<feature type="domain" description="Pterin-binding" evidence="13">
    <location>
        <begin position="7"/>
        <end position="291"/>
    </location>
</feature>
<reference evidence="14 15" key="1">
    <citation type="submission" date="2017-01" db="EMBL/GenBank/DDBJ databases">
        <title>Complete Genome Sequence of Dolosigranulum pigrum isolated from a Patient with interstitial lung disease.</title>
        <authorList>
            <person name="Mukhopadhyay R."/>
            <person name="Joaquin J."/>
            <person name="Hogue R."/>
            <person name="Fitzgerald S."/>
            <person name="Jospin G."/>
            <person name="Eisen J.A."/>
            <person name="Chaturvedi V."/>
        </authorList>
    </citation>
    <scope>NUCLEOTIDE SEQUENCE [LARGE SCALE GENOMIC DNA]</scope>
    <source>
        <strain evidence="14 15">15S00348</strain>
    </source>
</reference>
<dbReference type="GO" id="GO:0046872">
    <property type="term" value="F:metal ion binding"/>
    <property type="evidence" value="ECO:0007669"/>
    <property type="project" value="UniProtKB-KW"/>
</dbReference>
<evidence type="ECO:0000256" key="4">
    <source>
        <dbReference type="ARBA" id="ARBA00009503"/>
    </source>
</evidence>
<accession>A0A1S8KMU8</accession>
<evidence type="ECO:0000256" key="3">
    <source>
        <dbReference type="ARBA" id="ARBA00004763"/>
    </source>
</evidence>
<organism evidence="14 15">
    <name type="scientific">Dolosigranulum pigrum</name>
    <dbReference type="NCBI Taxonomy" id="29394"/>
    <lineage>
        <taxon>Bacteria</taxon>
        <taxon>Bacillati</taxon>
        <taxon>Bacillota</taxon>
        <taxon>Bacilli</taxon>
        <taxon>Lactobacillales</taxon>
        <taxon>Carnobacteriaceae</taxon>
        <taxon>Dolosigranulum</taxon>
    </lineage>
</organism>
<gene>
    <name evidence="14" type="ORF">BWX42_04080</name>
</gene>
<dbReference type="GO" id="GO:0046654">
    <property type="term" value="P:tetrahydrofolate biosynthetic process"/>
    <property type="evidence" value="ECO:0007669"/>
    <property type="project" value="UniProtKB-UniPathway"/>
</dbReference>
<dbReference type="CDD" id="cd00739">
    <property type="entry name" value="DHPS"/>
    <property type="match status" value="1"/>
</dbReference>
<comment type="caution">
    <text evidence="14">The sequence shown here is derived from an EMBL/GenBank/DDBJ whole genome shotgun (WGS) entry which is preliminary data.</text>
</comment>
<evidence type="ECO:0000256" key="10">
    <source>
        <dbReference type="ARBA" id="ARBA00022909"/>
    </source>
</evidence>
<dbReference type="PROSITE" id="PS00792">
    <property type="entry name" value="DHPS_1"/>
    <property type="match status" value="1"/>
</dbReference>
<keyword evidence="9 12" id="KW-0460">Magnesium</keyword>
<evidence type="ECO:0000313" key="14">
    <source>
        <dbReference type="EMBL" id="OOL81036.1"/>
    </source>
</evidence>
<dbReference type="PANTHER" id="PTHR20941">
    <property type="entry name" value="FOLATE SYNTHESIS PROTEINS"/>
    <property type="match status" value="1"/>
</dbReference>
<evidence type="ECO:0000313" key="15">
    <source>
        <dbReference type="Proteomes" id="UP000190409"/>
    </source>
</evidence>
<dbReference type="EMBL" id="MUYF01000003">
    <property type="protein sequence ID" value="OOL81036.1"/>
    <property type="molecule type" value="Genomic_DNA"/>
</dbReference>
<name>A0A1S8KMU8_9LACT</name>
<dbReference type="InterPro" id="IPR006390">
    <property type="entry name" value="DHP_synth_dom"/>
</dbReference>
<dbReference type="PROSITE" id="PS50972">
    <property type="entry name" value="PTERIN_BINDING"/>
    <property type="match status" value="1"/>
</dbReference>
<dbReference type="GO" id="GO:0046656">
    <property type="term" value="P:folic acid biosynthetic process"/>
    <property type="evidence" value="ECO:0007669"/>
    <property type="project" value="UniProtKB-KW"/>
</dbReference>
<dbReference type="EC" id="2.5.1.15" evidence="5 12"/>
<evidence type="ECO:0000256" key="11">
    <source>
        <dbReference type="ARBA" id="ARBA00030193"/>
    </source>
</evidence>
<comment type="similarity">
    <text evidence="4 12">Belongs to the DHPS family.</text>
</comment>
<dbReference type="GO" id="GO:0004156">
    <property type="term" value="F:dihydropteroate synthase activity"/>
    <property type="evidence" value="ECO:0007669"/>
    <property type="project" value="UniProtKB-EC"/>
</dbReference>
<evidence type="ECO:0000256" key="8">
    <source>
        <dbReference type="ARBA" id="ARBA00022723"/>
    </source>
</evidence>
<evidence type="ECO:0000256" key="7">
    <source>
        <dbReference type="ARBA" id="ARBA00022679"/>
    </source>
</evidence>
<dbReference type="NCBIfam" id="TIGR01496">
    <property type="entry name" value="DHPS"/>
    <property type="match status" value="1"/>
</dbReference>
<dbReference type="Proteomes" id="UP000190409">
    <property type="component" value="Unassembled WGS sequence"/>
</dbReference>
<comment type="function">
    <text evidence="12">Catalyzes the condensation of para-aminobenzoate (pABA) with 6-hydroxymethyl-7,8-dihydropterin diphosphate (DHPt-PP) to form 7,8-dihydropteroate (H2Pte), the immediate precursor of folate derivatives.</text>
</comment>
<evidence type="ECO:0000256" key="12">
    <source>
        <dbReference type="RuleBase" id="RU361205"/>
    </source>
</evidence>
<evidence type="ECO:0000256" key="6">
    <source>
        <dbReference type="ARBA" id="ARBA00016919"/>
    </source>
</evidence>
<protein>
    <recommendedName>
        <fullName evidence="6 12">Dihydropteroate synthase</fullName>
        <shortName evidence="12">DHPS</shortName>
        <ecNumber evidence="5 12">2.5.1.15</ecNumber>
    </recommendedName>
    <alternativeName>
        <fullName evidence="11 12">Dihydropteroate pyrophosphorylase</fullName>
    </alternativeName>
</protein>
<dbReference type="UniPathway" id="UPA00077">
    <property type="reaction ID" value="UER00156"/>
</dbReference>
<comment type="cofactor">
    <cofactor evidence="2 12">
        <name>Mg(2+)</name>
        <dbReference type="ChEBI" id="CHEBI:18420"/>
    </cofactor>
</comment>
<dbReference type="GO" id="GO:0005829">
    <property type="term" value="C:cytosol"/>
    <property type="evidence" value="ECO:0007669"/>
    <property type="project" value="TreeGrafter"/>
</dbReference>
<dbReference type="InterPro" id="IPR045031">
    <property type="entry name" value="DHP_synth-like"/>
</dbReference>
<dbReference type="PROSITE" id="PS00793">
    <property type="entry name" value="DHPS_2"/>
    <property type="match status" value="1"/>
</dbReference>
<evidence type="ECO:0000259" key="13">
    <source>
        <dbReference type="PROSITE" id="PS50972"/>
    </source>
</evidence>
<evidence type="ECO:0000256" key="1">
    <source>
        <dbReference type="ARBA" id="ARBA00000012"/>
    </source>
</evidence>
<comment type="catalytic activity">
    <reaction evidence="1">
        <text>(7,8-dihydropterin-6-yl)methyl diphosphate + 4-aminobenzoate = 7,8-dihydropteroate + diphosphate</text>
        <dbReference type="Rhea" id="RHEA:19949"/>
        <dbReference type="ChEBI" id="CHEBI:17836"/>
        <dbReference type="ChEBI" id="CHEBI:17839"/>
        <dbReference type="ChEBI" id="CHEBI:33019"/>
        <dbReference type="ChEBI" id="CHEBI:72950"/>
        <dbReference type="EC" id="2.5.1.15"/>
    </reaction>
</comment>
<evidence type="ECO:0000256" key="9">
    <source>
        <dbReference type="ARBA" id="ARBA00022842"/>
    </source>
</evidence>
<sequence>MSQPRETILCGIINATPDSFSDGGKFNEVEKAVERAGVLIADGASMLDIGGESTRPGSDSVDDQEEIERIVPIIKAIKATYDVTISVDTWKSHVARAAVEAGADIINDITGLLGDAEMARTAQELGVKVIAMFNPIIARPNNNNSKKFRQFGSNQPFSSAEIEQLEDLDIVSCMMRYFEKTLDYAQAAGLASEHILLDPGIGFGMTKRENYQLLQSLDVITEAGYDIFLGVSRKRFIVNTLDTAGINVDADTEDGFFNRDLGSAMISAIAAYKGVRILRVHTVAEHRMAVLMADHITHADHIGDVEFESYR</sequence>